<keyword evidence="3" id="KW-1185">Reference proteome</keyword>
<dbReference type="CDD" id="cd02042">
    <property type="entry name" value="ParAB_family"/>
    <property type="match status" value="1"/>
</dbReference>
<dbReference type="InterPro" id="IPR048089">
    <property type="entry name" value="McdA"/>
</dbReference>
<evidence type="ECO:0000259" key="1">
    <source>
        <dbReference type="Pfam" id="PF13614"/>
    </source>
</evidence>
<evidence type="ECO:0000313" key="3">
    <source>
        <dbReference type="Proteomes" id="UP000198356"/>
    </source>
</evidence>
<gene>
    <name evidence="2" type="ORF">SAMN05421770_106211</name>
</gene>
<organism evidence="2 3">
    <name type="scientific">Granulicella rosea</name>
    <dbReference type="NCBI Taxonomy" id="474952"/>
    <lineage>
        <taxon>Bacteria</taxon>
        <taxon>Pseudomonadati</taxon>
        <taxon>Acidobacteriota</taxon>
        <taxon>Terriglobia</taxon>
        <taxon>Terriglobales</taxon>
        <taxon>Acidobacteriaceae</taxon>
        <taxon>Granulicella</taxon>
    </lineage>
</organism>
<dbReference type="RefSeq" id="WP_089409532.1">
    <property type="nucleotide sequence ID" value="NZ_FZOU01000006.1"/>
</dbReference>
<reference evidence="2 3" key="1">
    <citation type="submission" date="2017-06" db="EMBL/GenBank/DDBJ databases">
        <authorList>
            <person name="Kim H.J."/>
            <person name="Triplett B.A."/>
        </authorList>
    </citation>
    <scope>NUCLEOTIDE SEQUENCE [LARGE SCALE GENOMIC DNA]</scope>
    <source>
        <strain evidence="2 3">DSM 18704</strain>
    </source>
</reference>
<dbReference type="InterPro" id="IPR050678">
    <property type="entry name" value="DNA_Partitioning_ATPase"/>
</dbReference>
<sequence>MPVTIAVANQKGGCGKTTTCMNLAGGLAAAGFKVLVVDADPQGSATEWRNRSEESLLHFDVIAMATSSIHKELPRIIANSTYEVAIIDCPPGTETKGFGTVTRSALLAADFVLIPSRPTPIDFLATAIMIPVLNDVALIKPEQRVYLLLNAKHSNNRLGKAAKDGAIAMFSNQGVEIGILESELHDRTPFAESPAAGQTVVEFAPSSKAAEEILNLTREVIEKCLTAQ</sequence>
<dbReference type="PIRSF" id="PIRSF009320">
    <property type="entry name" value="Nuc_binding_HP_1000"/>
    <property type="match status" value="1"/>
</dbReference>
<dbReference type="InterPro" id="IPR025669">
    <property type="entry name" value="AAA_dom"/>
</dbReference>
<evidence type="ECO:0000313" key="2">
    <source>
        <dbReference type="EMBL" id="SNT27020.1"/>
    </source>
</evidence>
<accession>A0A239L9Q8</accession>
<dbReference type="SUPFAM" id="SSF52540">
    <property type="entry name" value="P-loop containing nucleoside triphosphate hydrolases"/>
    <property type="match status" value="1"/>
</dbReference>
<dbReference type="AlphaFoldDB" id="A0A239L9Q8"/>
<feature type="domain" description="AAA" evidence="1">
    <location>
        <begin position="4"/>
        <end position="56"/>
    </location>
</feature>
<dbReference type="Gene3D" id="3.40.50.300">
    <property type="entry name" value="P-loop containing nucleotide triphosphate hydrolases"/>
    <property type="match status" value="1"/>
</dbReference>
<dbReference type="OrthoDB" id="69313at2"/>
<proteinExistence type="predicted"/>
<dbReference type="Pfam" id="PF13614">
    <property type="entry name" value="AAA_31"/>
    <property type="match status" value="1"/>
</dbReference>
<dbReference type="Proteomes" id="UP000198356">
    <property type="component" value="Unassembled WGS sequence"/>
</dbReference>
<dbReference type="PANTHER" id="PTHR13696">
    <property type="entry name" value="P-LOOP CONTAINING NUCLEOSIDE TRIPHOSPHATE HYDROLASE"/>
    <property type="match status" value="1"/>
</dbReference>
<dbReference type="PANTHER" id="PTHR13696:SF99">
    <property type="entry name" value="COBYRINIC ACID AC-DIAMIDE SYNTHASE"/>
    <property type="match status" value="1"/>
</dbReference>
<dbReference type="InterPro" id="IPR027417">
    <property type="entry name" value="P-loop_NTPase"/>
</dbReference>
<dbReference type="EMBL" id="FZOU01000006">
    <property type="protein sequence ID" value="SNT27020.1"/>
    <property type="molecule type" value="Genomic_DNA"/>
</dbReference>
<dbReference type="NCBIfam" id="NF041546">
    <property type="entry name" value="ParA_partition"/>
    <property type="match status" value="1"/>
</dbReference>
<name>A0A239L9Q8_9BACT</name>
<protein>
    <submittedName>
        <fullName evidence="2">Plasmid segregation oscillating ATPase ParF</fullName>
    </submittedName>
</protein>